<protein>
    <submittedName>
        <fullName evidence="2">Transposase</fullName>
    </submittedName>
</protein>
<dbReference type="WBParaSite" id="maker-unitig_42687-snap-gene-0.3-mRNA-1">
    <property type="protein sequence ID" value="maker-unitig_42687-snap-gene-0.3-mRNA-1"/>
    <property type="gene ID" value="maker-unitig_42687-snap-gene-0.3"/>
</dbReference>
<name>A0A1I8FPP2_9PLAT</name>
<reference evidence="2" key="1">
    <citation type="submission" date="2016-11" db="UniProtKB">
        <authorList>
            <consortium name="WormBaseParasite"/>
        </authorList>
    </citation>
    <scope>IDENTIFICATION</scope>
</reference>
<evidence type="ECO:0000313" key="1">
    <source>
        <dbReference type="Proteomes" id="UP000095280"/>
    </source>
</evidence>
<sequence>RRQTSKMPCADTWTRAVTALPNEIIESWQAENSIRLPSLDAALPLLDRWPTAELLRDRLLTRIRELAAHQVAVSSYKRMAELLEASFPYLSVPTLRPVPMTLLEAPDHPAWRCTSQRCAPGSRTSDPKLFVSEISPLLDEFVRSRAVTGLCLADIDQPVLTVPSKTRRQLPVIQHLLQ</sequence>
<dbReference type="PANTHER" id="PTHR13503">
    <property type="entry name" value="NEGATIVE ELONGATION FACTOR COMPLEX MEMBER B"/>
    <property type="match status" value="1"/>
</dbReference>
<evidence type="ECO:0000313" key="2">
    <source>
        <dbReference type="WBParaSite" id="maker-unitig_42687-snap-gene-0.3-mRNA-1"/>
    </source>
</evidence>
<accession>A0A1I8FPP2</accession>
<organism evidence="1 2">
    <name type="scientific">Macrostomum lignano</name>
    <dbReference type="NCBI Taxonomy" id="282301"/>
    <lineage>
        <taxon>Eukaryota</taxon>
        <taxon>Metazoa</taxon>
        <taxon>Spiralia</taxon>
        <taxon>Lophotrochozoa</taxon>
        <taxon>Platyhelminthes</taxon>
        <taxon>Rhabditophora</taxon>
        <taxon>Macrostomorpha</taxon>
        <taxon>Macrostomida</taxon>
        <taxon>Macrostomidae</taxon>
        <taxon>Macrostomum</taxon>
    </lineage>
</organism>
<dbReference type="InterPro" id="IPR010405">
    <property type="entry name" value="COBRA1"/>
</dbReference>
<dbReference type="GO" id="GO:0034244">
    <property type="term" value="P:negative regulation of transcription elongation by RNA polymerase II"/>
    <property type="evidence" value="ECO:0007669"/>
    <property type="project" value="TreeGrafter"/>
</dbReference>
<dbReference type="GO" id="GO:0032021">
    <property type="term" value="C:NELF complex"/>
    <property type="evidence" value="ECO:0007669"/>
    <property type="project" value="TreeGrafter"/>
</dbReference>
<dbReference type="AlphaFoldDB" id="A0A1I8FPP2"/>
<proteinExistence type="predicted"/>
<dbReference type="PANTHER" id="PTHR13503:SF3">
    <property type="entry name" value="NEGATIVE ELONGATION FACTOR B"/>
    <property type="match status" value="1"/>
</dbReference>
<dbReference type="Proteomes" id="UP000095280">
    <property type="component" value="Unplaced"/>
</dbReference>
<keyword evidence="1" id="KW-1185">Reference proteome</keyword>